<dbReference type="GO" id="GO:1990837">
    <property type="term" value="F:sequence-specific double-stranded DNA binding"/>
    <property type="evidence" value="ECO:0007669"/>
    <property type="project" value="UniProtKB-ARBA"/>
</dbReference>
<feature type="compositionally biased region" description="Polar residues" evidence="6">
    <location>
        <begin position="389"/>
        <end position="406"/>
    </location>
</feature>
<keyword evidence="2" id="KW-0805">Transcription regulation</keyword>
<dbReference type="GO" id="GO:0046983">
    <property type="term" value="F:protein dimerization activity"/>
    <property type="evidence" value="ECO:0007669"/>
    <property type="project" value="InterPro"/>
</dbReference>
<dbReference type="OrthoDB" id="6085656at2759"/>
<dbReference type="PROSITE" id="PS50888">
    <property type="entry name" value="BHLH"/>
    <property type="match status" value="1"/>
</dbReference>
<evidence type="ECO:0000256" key="1">
    <source>
        <dbReference type="ARBA" id="ARBA00004123"/>
    </source>
</evidence>
<dbReference type="PhylomeDB" id="E2BYL5"/>
<dbReference type="Pfam" id="PF07527">
    <property type="entry name" value="Hairy_orange"/>
    <property type="match status" value="1"/>
</dbReference>
<evidence type="ECO:0000256" key="6">
    <source>
        <dbReference type="SAM" id="MobiDB-lite"/>
    </source>
</evidence>
<protein>
    <submittedName>
        <fullName evidence="9">Transcription factor HES-4</fullName>
    </submittedName>
</protein>
<feature type="compositionally biased region" description="Basic and acidic residues" evidence="6">
    <location>
        <begin position="472"/>
        <end position="482"/>
    </location>
</feature>
<dbReference type="GO" id="GO:0006355">
    <property type="term" value="P:regulation of DNA-templated transcription"/>
    <property type="evidence" value="ECO:0007669"/>
    <property type="project" value="InterPro"/>
</dbReference>
<feature type="domain" description="BHLH" evidence="7">
    <location>
        <begin position="56"/>
        <end position="113"/>
    </location>
</feature>
<keyword evidence="5" id="KW-0539">Nucleus</keyword>
<evidence type="ECO:0000259" key="8">
    <source>
        <dbReference type="PROSITE" id="PS51054"/>
    </source>
</evidence>
<dbReference type="PANTHER" id="PTHR10985">
    <property type="entry name" value="BASIC HELIX-LOOP-HELIX TRANSCRIPTION FACTOR, HES-RELATED"/>
    <property type="match status" value="1"/>
</dbReference>
<dbReference type="Pfam" id="PF00010">
    <property type="entry name" value="HLH"/>
    <property type="match status" value="1"/>
</dbReference>
<comment type="subcellular location">
    <subcellularLocation>
        <location evidence="1">Nucleus</location>
    </subcellularLocation>
</comment>
<evidence type="ECO:0000256" key="4">
    <source>
        <dbReference type="ARBA" id="ARBA00023163"/>
    </source>
</evidence>
<dbReference type="EMBL" id="GL451493">
    <property type="protein sequence ID" value="EFN79220.1"/>
    <property type="molecule type" value="Genomic_DNA"/>
</dbReference>
<feature type="region of interest" description="Disordered" evidence="6">
    <location>
        <begin position="174"/>
        <end position="218"/>
    </location>
</feature>
<feature type="compositionally biased region" description="Basic and acidic residues" evidence="6">
    <location>
        <begin position="445"/>
        <end position="455"/>
    </location>
</feature>
<dbReference type="AlphaFoldDB" id="E2BYL5"/>
<feature type="compositionally biased region" description="Polar residues" evidence="6">
    <location>
        <begin position="240"/>
        <end position="263"/>
    </location>
</feature>
<feature type="region of interest" description="Disordered" evidence="6">
    <location>
        <begin position="1"/>
        <end position="65"/>
    </location>
</feature>
<dbReference type="GO" id="GO:0005634">
    <property type="term" value="C:nucleus"/>
    <property type="evidence" value="ECO:0007669"/>
    <property type="project" value="UniProtKB-SubCell"/>
</dbReference>
<dbReference type="OMA" id="GPLEHHV"/>
<feature type="domain" description="Orange" evidence="8">
    <location>
        <begin position="124"/>
        <end position="164"/>
    </location>
</feature>
<keyword evidence="4" id="KW-0804">Transcription</keyword>
<evidence type="ECO:0000313" key="9">
    <source>
        <dbReference type="EMBL" id="EFN79220.1"/>
    </source>
</evidence>
<dbReference type="CDD" id="cd11410">
    <property type="entry name" value="bHLH_O_HES"/>
    <property type="match status" value="1"/>
</dbReference>
<feature type="region of interest" description="Disordered" evidence="6">
    <location>
        <begin position="235"/>
        <end position="288"/>
    </location>
</feature>
<keyword evidence="3" id="KW-0238">DNA-binding</keyword>
<dbReference type="Gene3D" id="4.10.280.10">
    <property type="entry name" value="Helix-loop-helix DNA-binding domain"/>
    <property type="match status" value="1"/>
</dbReference>
<dbReference type="FunFam" id="4.10.280.10:FF:000009">
    <property type="entry name" value="Transcription factor HES-1"/>
    <property type="match status" value="1"/>
</dbReference>
<sequence>MTARLHSLRHQEKKSAGSSHRQHHQHSQHQQAVHQGPSPAPSPSPSLSPSPKHSDGRRANKPLMEKRRRARINQSLAALKALILDSARLENTKHSKLEKADILELTVRHLQRQRSLAQPGLSRYKAGYQDCSREVSRYLDAPDIITGNTTPMDPAVKQRLLRHLDSCVSELDLDLGSRPDSGLGSSPGSVTDRVAGATSPGPLDHHVGGPVGPHCSTAATLTPAGLIKSEIPEMEAARPDSSTTAGDENNNSSRPTSAFSQVNPAALDPHHPHHPAGLPVDHQASTSQQNPNMLSVVQVIPSRLPDGQVVFLLPSHYVQLAAAAAANGISIGPNPPTAIWAATNMSLLKATDKLAKRPHEDLAQEWIQDPTGLKPSKSPRMEQPEQPLDFTTTSKKMKTGSRSTTHLPAVTDQQQQQQHHLRQQQQQQQQQTSVRLPAEGAGSIVEDRPSSHADSEVTVGMPSPSPVGQQPVKDEEGMWRPW</sequence>
<accession>E2BYL5</accession>
<dbReference type="InParanoid" id="E2BYL5"/>
<feature type="compositionally biased region" description="Low complexity" evidence="6">
    <location>
        <begin position="413"/>
        <end position="431"/>
    </location>
</feature>
<dbReference type="Proteomes" id="UP000008237">
    <property type="component" value="Unassembled WGS sequence"/>
</dbReference>
<dbReference type="InterPro" id="IPR050370">
    <property type="entry name" value="HES_HEY"/>
</dbReference>
<dbReference type="PROSITE" id="PS51054">
    <property type="entry name" value="ORANGE"/>
    <property type="match status" value="1"/>
</dbReference>
<evidence type="ECO:0000259" key="7">
    <source>
        <dbReference type="PROSITE" id="PS50888"/>
    </source>
</evidence>
<dbReference type="Gene3D" id="6.10.250.980">
    <property type="match status" value="1"/>
</dbReference>
<dbReference type="InterPro" id="IPR036638">
    <property type="entry name" value="HLH_DNA-bd_sf"/>
</dbReference>
<dbReference type="SUPFAM" id="SSF47459">
    <property type="entry name" value="HLH, helix-loop-helix DNA-binding domain"/>
    <property type="match status" value="1"/>
</dbReference>
<dbReference type="SUPFAM" id="SSF158457">
    <property type="entry name" value="Orange domain-like"/>
    <property type="match status" value="1"/>
</dbReference>
<organism evidence="10">
    <name type="scientific">Harpegnathos saltator</name>
    <name type="common">Jerdon's jumping ant</name>
    <dbReference type="NCBI Taxonomy" id="610380"/>
    <lineage>
        <taxon>Eukaryota</taxon>
        <taxon>Metazoa</taxon>
        <taxon>Ecdysozoa</taxon>
        <taxon>Arthropoda</taxon>
        <taxon>Hexapoda</taxon>
        <taxon>Insecta</taxon>
        <taxon>Pterygota</taxon>
        <taxon>Neoptera</taxon>
        <taxon>Endopterygota</taxon>
        <taxon>Hymenoptera</taxon>
        <taxon>Apocrita</taxon>
        <taxon>Aculeata</taxon>
        <taxon>Formicoidea</taxon>
        <taxon>Formicidae</taxon>
        <taxon>Ponerinae</taxon>
        <taxon>Ponerini</taxon>
        <taxon>Harpegnathos</taxon>
    </lineage>
</organism>
<evidence type="ECO:0000256" key="3">
    <source>
        <dbReference type="ARBA" id="ARBA00023125"/>
    </source>
</evidence>
<reference evidence="9 10" key="1">
    <citation type="journal article" date="2010" name="Science">
        <title>Genomic comparison of the ants Camponotus floridanus and Harpegnathos saltator.</title>
        <authorList>
            <person name="Bonasio R."/>
            <person name="Zhang G."/>
            <person name="Ye C."/>
            <person name="Mutti N.S."/>
            <person name="Fang X."/>
            <person name="Qin N."/>
            <person name="Donahue G."/>
            <person name="Yang P."/>
            <person name="Li Q."/>
            <person name="Li C."/>
            <person name="Zhang P."/>
            <person name="Huang Z."/>
            <person name="Berger S.L."/>
            <person name="Reinberg D."/>
            <person name="Wang J."/>
            <person name="Liebig J."/>
        </authorList>
    </citation>
    <scope>NUCLEOTIDE SEQUENCE [LARGE SCALE GENOMIC DNA]</scope>
    <source>
        <strain evidence="9 10">R22 G/1</strain>
    </source>
</reference>
<feature type="region of interest" description="Disordered" evidence="6">
    <location>
        <begin position="362"/>
        <end position="482"/>
    </location>
</feature>
<keyword evidence="10" id="KW-1185">Reference proteome</keyword>
<evidence type="ECO:0000256" key="2">
    <source>
        <dbReference type="ARBA" id="ARBA00023015"/>
    </source>
</evidence>
<name>E2BYL5_HARSA</name>
<dbReference type="InterPro" id="IPR011598">
    <property type="entry name" value="bHLH_dom"/>
</dbReference>
<feature type="compositionally biased region" description="Pro residues" evidence="6">
    <location>
        <begin position="38"/>
        <end position="48"/>
    </location>
</feature>
<proteinExistence type="predicted"/>
<dbReference type="InterPro" id="IPR003650">
    <property type="entry name" value="Orange_dom"/>
</dbReference>
<gene>
    <name evidence="9" type="ORF">EAI_11420</name>
</gene>
<evidence type="ECO:0000256" key="5">
    <source>
        <dbReference type="ARBA" id="ARBA00023242"/>
    </source>
</evidence>
<dbReference type="SMART" id="SM00511">
    <property type="entry name" value="ORANGE"/>
    <property type="match status" value="1"/>
</dbReference>
<dbReference type="SMART" id="SM00353">
    <property type="entry name" value="HLH"/>
    <property type="match status" value="1"/>
</dbReference>
<evidence type="ECO:0000313" key="10">
    <source>
        <dbReference type="Proteomes" id="UP000008237"/>
    </source>
</evidence>
<feature type="compositionally biased region" description="Low complexity" evidence="6">
    <location>
        <begin position="28"/>
        <end position="37"/>
    </location>
</feature>